<name>A0ACD3B0R6_9AGAR</name>
<sequence>MLKFKPCATKFQSKLRHSSCCWWWGMLPNPDVSLPSCLDVHMPHSHHDIAIVVPYDSKISRISYLNHSAHFSQDIVSCGCFPFSPLFPGSCLRRGGLLGLCIQSQTSPILRCSRSGQYACGTSHGPGTRVLVELTAICTWRISFGTLYQLAIAVGVET</sequence>
<evidence type="ECO:0000313" key="2">
    <source>
        <dbReference type="Proteomes" id="UP000308600"/>
    </source>
</evidence>
<keyword evidence="2" id="KW-1185">Reference proteome</keyword>
<protein>
    <submittedName>
        <fullName evidence="1">Uncharacterized protein</fullName>
    </submittedName>
</protein>
<organism evidence="1 2">
    <name type="scientific">Pluteus cervinus</name>
    <dbReference type="NCBI Taxonomy" id="181527"/>
    <lineage>
        <taxon>Eukaryota</taxon>
        <taxon>Fungi</taxon>
        <taxon>Dikarya</taxon>
        <taxon>Basidiomycota</taxon>
        <taxon>Agaricomycotina</taxon>
        <taxon>Agaricomycetes</taxon>
        <taxon>Agaricomycetidae</taxon>
        <taxon>Agaricales</taxon>
        <taxon>Pluteineae</taxon>
        <taxon>Pluteaceae</taxon>
        <taxon>Pluteus</taxon>
    </lineage>
</organism>
<dbReference type="Proteomes" id="UP000308600">
    <property type="component" value="Unassembled WGS sequence"/>
</dbReference>
<gene>
    <name evidence="1" type="ORF">BDN72DRAFT_483008</name>
</gene>
<accession>A0ACD3B0R6</accession>
<dbReference type="EMBL" id="ML208302">
    <property type="protein sequence ID" value="TFK71164.1"/>
    <property type="molecule type" value="Genomic_DNA"/>
</dbReference>
<proteinExistence type="predicted"/>
<evidence type="ECO:0000313" key="1">
    <source>
        <dbReference type="EMBL" id="TFK71164.1"/>
    </source>
</evidence>
<reference evidence="1 2" key="1">
    <citation type="journal article" date="2019" name="Nat. Ecol. Evol.">
        <title>Megaphylogeny resolves global patterns of mushroom evolution.</title>
        <authorList>
            <person name="Varga T."/>
            <person name="Krizsan K."/>
            <person name="Foldi C."/>
            <person name="Dima B."/>
            <person name="Sanchez-Garcia M."/>
            <person name="Sanchez-Ramirez S."/>
            <person name="Szollosi G.J."/>
            <person name="Szarkandi J.G."/>
            <person name="Papp V."/>
            <person name="Albert L."/>
            <person name="Andreopoulos W."/>
            <person name="Angelini C."/>
            <person name="Antonin V."/>
            <person name="Barry K.W."/>
            <person name="Bougher N.L."/>
            <person name="Buchanan P."/>
            <person name="Buyck B."/>
            <person name="Bense V."/>
            <person name="Catcheside P."/>
            <person name="Chovatia M."/>
            <person name="Cooper J."/>
            <person name="Damon W."/>
            <person name="Desjardin D."/>
            <person name="Finy P."/>
            <person name="Geml J."/>
            <person name="Haridas S."/>
            <person name="Hughes K."/>
            <person name="Justo A."/>
            <person name="Karasinski D."/>
            <person name="Kautmanova I."/>
            <person name="Kiss B."/>
            <person name="Kocsube S."/>
            <person name="Kotiranta H."/>
            <person name="LaButti K.M."/>
            <person name="Lechner B.E."/>
            <person name="Liimatainen K."/>
            <person name="Lipzen A."/>
            <person name="Lukacs Z."/>
            <person name="Mihaltcheva S."/>
            <person name="Morgado L.N."/>
            <person name="Niskanen T."/>
            <person name="Noordeloos M.E."/>
            <person name="Ohm R.A."/>
            <person name="Ortiz-Santana B."/>
            <person name="Ovrebo C."/>
            <person name="Racz N."/>
            <person name="Riley R."/>
            <person name="Savchenko A."/>
            <person name="Shiryaev A."/>
            <person name="Soop K."/>
            <person name="Spirin V."/>
            <person name="Szebenyi C."/>
            <person name="Tomsovsky M."/>
            <person name="Tulloss R.E."/>
            <person name="Uehling J."/>
            <person name="Grigoriev I.V."/>
            <person name="Vagvolgyi C."/>
            <person name="Papp T."/>
            <person name="Martin F.M."/>
            <person name="Miettinen O."/>
            <person name="Hibbett D.S."/>
            <person name="Nagy L.G."/>
        </authorList>
    </citation>
    <scope>NUCLEOTIDE SEQUENCE [LARGE SCALE GENOMIC DNA]</scope>
    <source>
        <strain evidence="1 2">NL-1719</strain>
    </source>
</reference>